<evidence type="ECO:0000313" key="5">
    <source>
        <dbReference type="Proteomes" id="UP001652626"/>
    </source>
</evidence>
<reference evidence="5" key="1">
    <citation type="submission" date="2025-05" db="UniProtKB">
        <authorList>
            <consortium name="RefSeq"/>
        </authorList>
    </citation>
    <scope>NUCLEOTIDE SEQUENCE [LARGE SCALE GENOMIC DNA]</scope>
</reference>
<feature type="region of interest" description="Disordered" evidence="3">
    <location>
        <begin position="238"/>
        <end position="258"/>
    </location>
</feature>
<evidence type="ECO:0000256" key="2">
    <source>
        <dbReference type="SAM" id="Coils"/>
    </source>
</evidence>
<feature type="repeat" description="ANK" evidence="1">
    <location>
        <begin position="77"/>
        <end position="109"/>
    </location>
</feature>
<dbReference type="RefSeq" id="XP_064074439.1">
    <property type="nucleotide sequence ID" value="XM_064218369.1"/>
</dbReference>
<evidence type="ECO:0000313" key="6">
    <source>
        <dbReference type="RefSeq" id="XP_064074439.1"/>
    </source>
</evidence>
<dbReference type="PROSITE" id="PS50088">
    <property type="entry name" value="ANK_REPEAT"/>
    <property type="match status" value="2"/>
</dbReference>
<reference evidence="6" key="2">
    <citation type="submission" date="2025-08" db="UniProtKB">
        <authorList>
            <consortium name="RefSeq"/>
        </authorList>
    </citation>
    <scope>IDENTIFICATION</scope>
    <source>
        <tissue evidence="6">Whole body</tissue>
    </source>
</reference>
<name>A0ABM4AT12_VANTA</name>
<dbReference type="InterPro" id="IPR036770">
    <property type="entry name" value="Ankyrin_rpt-contain_sf"/>
</dbReference>
<dbReference type="PROSITE" id="PS50297">
    <property type="entry name" value="ANK_REP_REGION"/>
    <property type="match status" value="2"/>
</dbReference>
<accession>A0ABM4AT12</accession>
<dbReference type="Pfam" id="PF12796">
    <property type="entry name" value="Ank_2"/>
    <property type="match status" value="1"/>
</dbReference>
<protein>
    <submittedName>
        <fullName evidence="6">Ankyrin repeat, SAM and basic leucine zipper domain-containing protein 1</fullName>
    </submittedName>
</protein>
<dbReference type="SUPFAM" id="SSF48403">
    <property type="entry name" value="Ankyrin repeat"/>
    <property type="match status" value="1"/>
</dbReference>
<evidence type="ECO:0000256" key="4">
    <source>
        <dbReference type="SAM" id="Phobius"/>
    </source>
</evidence>
<dbReference type="Gene3D" id="1.10.150.50">
    <property type="entry name" value="Transcription Factor, Ets-1"/>
    <property type="match status" value="1"/>
</dbReference>
<keyword evidence="4" id="KW-1133">Transmembrane helix</keyword>
<keyword evidence="4" id="KW-0472">Membrane</keyword>
<dbReference type="InterPro" id="IPR013761">
    <property type="entry name" value="SAM/pointed_sf"/>
</dbReference>
<evidence type="ECO:0000256" key="3">
    <source>
        <dbReference type="SAM" id="MobiDB-lite"/>
    </source>
</evidence>
<keyword evidence="5" id="KW-1185">Reference proteome</keyword>
<keyword evidence="4" id="KW-0812">Transmembrane</keyword>
<sequence length="487" mass="55780">MSNFRPAGLSDDDTDSDDDYGYFEKLNRNQNFVSQTENVKQKTETKLQASIINGNVENVADIIHIDLKDDVNTKLESGWTPLLHACFHAQEEIVQFLLDKGADPNVHADSVMPVTMACANTSANETTVFNIVSNLIKHESLLNIGDKYGVTPLMKATISGRSSVVKLIIDNKVNLEMRDFQGWTAVFWAIHHNQPKCLEILLSTGARLKIFDMSNRTPETIALTHDYEEVQEVISKYTKKSDKNNENNDKKELNKQTSDRLSRWQDYYPGLRDENRPKYSNEIFNLLYGMNCDHLSIIFEEKPMDLRKFLLLEDEDLLKLGIDMPFERQRLKHGLREFHKRSWKVNSVAGLQTRKDNAFSILDCVNILGNHLQQIYILESTLAYILRGYSRIQNQIKFEPPDSPTIQKLQSAAKKMTGNINNIRREINSMKKIHAKLSKDNLKPVDLITEKTAKEVALGLFTELVVISTLGFLLYQAKKCITNMLHK</sequence>
<dbReference type="SUPFAM" id="SSF47769">
    <property type="entry name" value="SAM/Pointed domain"/>
    <property type="match status" value="1"/>
</dbReference>
<proteinExistence type="predicted"/>
<keyword evidence="2" id="KW-0175">Coiled coil</keyword>
<feature type="transmembrane region" description="Helical" evidence="4">
    <location>
        <begin position="456"/>
        <end position="475"/>
    </location>
</feature>
<feature type="compositionally biased region" description="Basic and acidic residues" evidence="3">
    <location>
        <begin position="239"/>
        <end position="258"/>
    </location>
</feature>
<dbReference type="Proteomes" id="UP001652626">
    <property type="component" value="Chromosome 3"/>
</dbReference>
<dbReference type="InterPro" id="IPR002110">
    <property type="entry name" value="Ankyrin_rpt"/>
</dbReference>
<dbReference type="PANTHER" id="PTHR24157">
    <property type="entry name" value="ANKYRIN REPEAT, SAM AND BASIC LEUCINE ZIPPER DOMAIN-CONTAINING PROTEIN 1"/>
    <property type="match status" value="1"/>
</dbReference>
<keyword evidence="1" id="KW-0040">ANK repeat</keyword>
<organism evidence="5 6">
    <name type="scientific">Vanessa tameamea</name>
    <name type="common">Kamehameha butterfly</name>
    <dbReference type="NCBI Taxonomy" id="334116"/>
    <lineage>
        <taxon>Eukaryota</taxon>
        <taxon>Metazoa</taxon>
        <taxon>Ecdysozoa</taxon>
        <taxon>Arthropoda</taxon>
        <taxon>Hexapoda</taxon>
        <taxon>Insecta</taxon>
        <taxon>Pterygota</taxon>
        <taxon>Neoptera</taxon>
        <taxon>Endopterygota</taxon>
        <taxon>Lepidoptera</taxon>
        <taxon>Glossata</taxon>
        <taxon>Ditrysia</taxon>
        <taxon>Papilionoidea</taxon>
        <taxon>Nymphalidae</taxon>
        <taxon>Nymphalinae</taxon>
        <taxon>Vanessa</taxon>
    </lineage>
</organism>
<dbReference type="SMART" id="SM00248">
    <property type="entry name" value="ANK"/>
    <property type="match status" value="4"/>
</dbReference>
<dbReference type="Pfam" id="PF13857">
    <property type="entry name" value="Ank_5"/>
    <property type="match status" value="1"/>
</dbReference>
<dbReference type="PANTHER" id="PTHR24157:SF3">
    <property type="entry name" value="ANKYRIN REPEAT, SAM AND BASIC LEUCINE ZIPPER DOMAIN-CONTAINING PROTEIN 1"/>
    <property type="match status" value="1"/>
</dbReference>
<feature type="repeat" description="ANK" evidence="1">
    <location>
        <begin position="148"/>
        <end position="180"/>
    </location>
</feature>
<dbReference type="Gene3D" id="1.25.40.20">
    <property type="entry name" value="Ankyrin repeat-containing domain"/>
    <property type="match status" value="1"/>
</dbReference>
<gene>
    <name evidence="6" type="primary">LOC113397119</name>
</gene>
<feature type="coiled-coil region" evidence="2">
    <location>
        <begin position="406"/>
        <end position="440"/>
    </location>
</feature>
<dbReference type="GeneID" id="113397119"/>
<evidence type="ECO:0000256" key="1">
    <source>
        <dbReference type="PROSITE-ProRule" id="PRU00023"/>
    </source>
</evidence>